<dbReference type="NCBIfam" id="TIGR02532">
    <property type="entry name" value="IV_pilin_GFxxxE"/>
    <property type="match status" value="1"/>
</dbReference>
<evidence type="ECO:0000313" key="5">
    <source>
        <dbReference type="Proteomes" id="UP000829401"/>
    </source>
</evidence>
<dbReference type="EMBL" id="CP080467">
    <property type="protein sequence ID" value="UNO50884.1"/>
    <property type="molecule type" value="Genomic_DNA"/>
</dbReference>
<sequence>MGSHVQVQPCKSHRRRRTNRIRCLSPFANRGFSLIEVLVAMSISTMIVSAGVRLLVNTYHFYNRTSMDLEDSAMFRSSLRSLSQDTHAAAAASVSPHALTLTMLSGVQYMYDVNANHQLIRIEAGGGDAVVAAHVQNVTFSRQSNVIHVSLELVDGQQEMFDSRLTSAPAVS</sequence>
<protein>
    <submittedName>
        <fullName evidence="4">Prepilin-type N-terminal cleavage/methylation domain-containing protein</fullName>
    </submittedName>
</protein>
<dbReference type="PROSITE" id="PS00409">
    <property type="entry name" value="PROKAR_NTER_METHYL"/>
    <property type="match status" value="1"/>
</dbReference>
<comment type="subcellular location">
    <subcellularLocation>
        <location evidence="1">Cell surface</location>
    </subcellularLocation>
</comment>
<proteinExistence type="predicted"/>
<keyword evidence="5" id="KW-1185">Reference proteome</keyword>
<evidence type="ECO:0000256" key="1">
    <source>
        <dbReference type="ARBA" id="ARBA00004241"/>
    </source>
</evidence>
<organism evidence="4 5">
    <name type="scientific">Alicyclobacillus acidoterrestris (strain ATCC 49025 / DSM 3922 / CIP 106132 / NCIMB 13137 / GD3B)</name>
    <dbReference type="NCBI Taxonomy" id="1356854"/>
    <lineage>
        <taxon>Bacteria</taxon>
        <taxon>Bacillati</taxon>
        <taxon>Bacillota</taxon>
        <taxon>Bacilli</taxon>
        <taxon>Bacillales</taxon>
        <taxon>Alicyclobacillaceae</taxon>
        <taxon>Alicyclobacillus</taxon>
    </lineage>
</organism>
<keyword evidence="2" id="KW-0178">Competence</keyword>
<dbReference type="GO" id="GO:0009986">
    <property type="term" value="C:cell surface"/>
    <property type="evidence" value="ECO:0007669"/>
    <property type="project" value="UniProtKB-SubCell"/>
</dbReference>
<dbReference type="KEGG" id="aaco:K1I37_12385"/>
<dbReference type="InterPro" id="IPR012902">
    <property type="entry name" value="N_methyl_site"/>
</dbReference>
<dbReference type="GO" id="GO:0030420">
    <property type="term" value="P:establishment of competence for transformation"/>
    <property type="evidence" value="ECO:0007669"/>
    <property type="project" value="UniProtKB-KW"/>
</dbReference>
<keyword evidence="3" id="KW-0812">Transmembrane</keyword>
<reference evidence="5" key="1">
    <citation type="journal article" date="2022" name="G3 (Bethesda)">
        <title>Unveiling the complete genome sequence of Alicyclobacillus acidoterrestris DSM 3922T, a taint-producing strain.</title>
        <authorList>
            <person name="Leonardo I.C."/>
            <person name="Barreto Crespo M.T."/>
            <person name="Gaspar F.B."/>
        </authorList>
    </citation>
    <scope>NUCLEOTIDE SEQUENCE [LARGE SCALE GENOMIC DNA]</scope>
    <source>
        <strain evidence="5">DSM 3922</strain>
    </source>
</reference>
<dbReference type="AlphaFoldDB" id="A0A9E6ZXB9"/>
<evidence type="ECO:0000256" key="2">
    <source>
        <dbReference type="ARBA" id="ARBA00023287"/>
    </source>
</evidence>
<gene>
    <name evidence="4" type="ORF">K1I37_12385</name>
</gene>
<keyword evidence="3" id="KW-0472">Membrane</keyword>
<evidence type="ECO:0000256" key="3">
    <source>
        <dbReference type="SAM" id="Phobius"/>
    </source>
</evidence>
<evidence type="ECO:0000313" key="4">
    <source>
        <dbReference type="EMBL" id="UNO50884.1"/>
    </source>
</evidence>
<dbReference type="Pfam" id="PF07963">
    <property type="entry name" value="N_methyl"/>
    <property type="match status" value="1"/>
</dbReference>
<accession>A0A9E6ZXB9</accession>
<name>A0A9E6ZXB9_ALIAG</name>
<dbReference type="RefSeq" id="WP_236613843.1">
    <property type="nucleotide sequence ID" value="NZ_AURB01000101.1"/>
</dbReference>
<dbReference type="Proteomes" id="UP000829401">
    <property type="component" value="Chromosome"/>
</dbReference>
<keyword evidence="3" id="KW-1133">Transmembrane helix</keyword>
<feature type="transmembrane region" description="Helical" evidence="3">
    <location>
        <begin position="34"/>
        <end position="56"/>
    </location>
</feature>